<evidence type="ECO:0000313" key="3">
    <source>
        <dbReference type="EMBL" id="TWT33344.1"/>
    </source>
</evidence>
<name>A0A5C5V461_9BACT</name>
<dbReference type="PANTHER" id="PTHR30438">
    <property type="entry name" value="36 KDA ANTIGEN-RELATED"/>
    <property type="match status" value="1"/>
</dbReference>
<dbReference type="EMBL" id="SJPF01000003">
    <property type="protein sequence ID" value="TWT33344.1"/>
    <property type="molecule type" value="Genomic_DNA"/>
</dbReference>
<dbReference type="PANTHER" id="PTHR30438:SF2">
    <property type="entry name" value="MEMBRANE PROTEIN"/>
    <property type="match status" value="1"/>
</dbReference>
<dbReference type="Proteomes" id="UP000318878">
    <property type="component" value="Unassembled WGS sequence"/>
</dbReference>
<comment type="caution">
    <text evidence="3">The sequence shown here is derived from an EMBL/GenBank/DDBJ whole genome shotgun (WGS) entry which is preliminary data.</text>
</comment>
<feature type="domain" description="YbhG-like alpha-helical hairpin" evidence="2">
    <location>
        <begin position="107"/>
        <end position="213"/>
    </location>
</feature>
<dbReference type="Gene3D" id="2.40.30.170">
    <property type="match status" value="1"/>
</dbReference>
<dbReference type="Pfam" id="PF25881">
    <property type="entry name" value="HH_YBHG"/>
    <property type="match status" value="1"/>
</dbReference>
<organism evidence="3 4">
    <name type="scientific">Blastopirellula retiformator</name>
    <dbReference type="NCBI Taxonomy" id="2527970"/>
    <lineage>
        <taxon>Bacteria</taxon>
        <taxon>Pseudomonadati</taxon>
        <taxon>Planctomycetota</taxon>
        <taxon>Planctomycetia</taxon>
        <taxon>Pirellulales</taxon>
        <taxon>Pirellulaceae</taxon>
        <taxon>Blastopirellula</taxon>
    </lineage>
</organism>
<dbReference type="InterPro" id="IPR059052">
    <property type="entry name" value="HH_YbhG-like"/>
</dbReference>
<evidence type="ECO:0000313" key="4">
    <source>
        <dbReference type="Proteomes" id="UP000318878"/>
    </source>
</evidence>
<keyword evidence="1" id="KW-0175">Coiled coil</keyword>
<gene>
    <name evidence="3" type="primary">emrA</name>
    <name evidence="3" type="ORF">Enr8_31700</name>
</gene>
<dbReference type="AlphaFoldDB" id="A0A5C5V461"/>
<keyword evidence="4" id="KW-1185">Reference proteome</keyword>
<dbReference type="Gene3D" id="1.10.287.470">
    <property type="entry name" value="Helix hairpin bin"/>
    <property type="match status" value="2"/>
</dbReference>
<evidence type="ECO:0000256" key="1">
    <source>
        <dbReference type="SAM" id="Coils"/>
    </source>
</evidence>
<evidence type="ECO:0000259" key="2">
    <source>
        <dbReference type="Pfam" id="PF25881"/>
    </source>
</evidence>
<accession>A0A5C5V461</accession>
<dbReference type="GO" id="GO:0005886">
    <property type="term" value="C:plasma membrane"/>
    <property type="evidence" value="ECO:0007669"/>
    <property type="project" value="TreeGrafter"/>
</dbReference>
<dbReference type="PRINTS" id="PR01490">
    <property type="entry name" value="RTXTOXIND"/>
</dbReference>
<proteinExistence type="predicted"/>
<feature type="coiled-coil region" evidence="1">
    <location>
        <begin position="105"/>
        <end position="158"/>
    </location>
</feature>
<protein>
    <submittedName>
        <fullName evidence="3">Multidrug export protein EmrA</fullName>
    </submittedName>
</protein>
<reference evidence="3 4" key="1">
    <citation type="submission" date="2019-02" db="EMBL/GenBank/DDBJ databases">
        <title>Deep-cultivation of Planctomycetes and their phenomic and genomic characterization uncovers novel biology.</title>
        <authorList>
            <person name="Wiegand S."/>
            <person name="Jogler M."/>
            <person name="Boedeker C."/>
            <person name="Pinto D."/>
            <person name="Vollmers J."/>
            <person name="Rivas-Marin E."/>
            <person name="Kohn T."/>
            <person name="Peeters S.H."/>
            <person name="Heuer A."/>
            <person name="Rast P."/>
            <person name="Oberbeckmann S."/>
            <person name="Bunk B."/>
            <person name="Jeske O."/>
            <person name="Meyerdierks A."/>
            <person name="Storesund J.E."/>
            <person name="Kallscheuer N."/>
            <person name="Luecker S."/>
            <person name="Lage O.M."/>
            <person name="Pohl T."/>
            <person name="Merkel B.J."/>
            <person name="Hornburger P."/>
            <person name="Mueller R.-W."/>
            <person name="Bruemmer F."/>
            <person name="Labrenz M."/>
            <person name="Spormann A.M."/>
            <person name="Op Den Camp H."/>
            <person name="Overmann J."/>
            <person name="Amann R."/>
            <person name="Jetten M.S.M."/>
            <person name="Mascher T."/>
            <person name="Medema M.H."/>
            <person name="Devos D.P."/>
            <person name="Kaster A.-K."/>
            <person name="Ovreas L."/>
            <person name="Rohde M."/>
            <person name="Galperin M.Y."/>
            <person name="Jogler C."/>
        </authorList>
    </citation>
    <scope>NUCLEOTIDE SEQUENCE [LARGE SCALE GENOMIC DNA]</scope>
    <source>
        <strain evidence="3 4">Enr8</strain>
    </source>
</reference>
<dbReference type="OrthoDB" id="9778236at2"/>
<dbReference type="RefSeq" id="WP_146433133.1">
    <property type="nucleotide sequence ID" value="NZ_SJPF01000003.1"/>
</dbReference>
<dbReference type="Gene3D" id="2.40.50.100">
    <property type="match status" value="1"/>
</dbReference>
<dbReference type="SUPFAM" id="SSF111369">
    <property type="entry name" value="HlyD-like secretion proteins"/>
    <property type="match status" value="2"/>
</dbReference>
<sequence length="375" mass="41424">MSSRIALIAVLILIFGSLLAYSQLRHEPLKVSGYIEAEDIRLGSRVGGRIAEVLAEEGDLVKQGQVLVRLEPFDLNEQLAAAKAEQDDQQALLNKLQAGYRAEEIAQAKAQVDELSARLQMLVNGPRQQEIDAARAELKMASSQLELAQANYKREKEVFEKGAGTQEKFDRVSDLLREAESNSVIRESTLSLLVEGTRQEEIAQARAALARASEEFNLRKSGYRDEEIAQAKAAVAAATANVAAIETRIGELNITAPTDAIVEALELEPGDLMPPNAPMLTLIDPKKLWVRAYVPENHLNIQLGQKLPITVDSYDEQFAGEITFIARNAEFTPNNVQTPEERSKQVFRIKVTLLDGRDKLRSGMAADVWLEPQGK</sequence>